<dbReference type="STRING" id="354355.SAMN05660816_04750"/>
<dbReference type="PANTHER" id="PTHR37299">
    <property type="entry name" value="TRANSCRIPTIONAL REGULATOR-RELATED"/>
    <property type="match status" value="1"/>
</dbReference>
<evidence type="ECO:0000313" key="3">
    <source>
        <dbReference type="Proteomes" id="UP000192610"/>
    </source>
</evidence>
<dbReference type="SMART" id="SM00850">
    <property type="entry name" value="LytTR"/>
    <property type="match status" value="1"/>
</dbReference>
<comment type="caution">
    <text evidence="2">The sequence shown here is derived from an EMBL/GenBank/DDBJ whole genome shotgun (WGS) entry which is preliminary data.</text>
</comment>
<dbReference type="Gene3D" id="2.40.50.1020">
    <property type="entry name" value="LytTr DNA-binding domain"/>
    <property type="match status" value="1"/>
</dbReference>
<dbReference type="EMBL" id="LVXG01000007">
    <property type="protein sequence ID" value="OQP52826.1"/>
    <property type="molecule type" value="Genomic_DNA"/>
</dbReference>
<keyword evidence="3" id="KW-1185">Reference proteome</keyword>
<dbReference type="InterPro" id="IPR007492">
    <property type="entry name" value="LytTR_DNA-bd_dom"/>
</dbReference>
<dbReference type="RefSeq" id="WP_081197921.1">
    <property type="nucleotide sequence ID" value="NZ_FOCZ01000009.1"/>
</dbReference>
<evidence type="ECO:0000259" key="1">
    <source>
        <dbReference type="PROSITE" id="PS50930"/>
    </source>
</evidence>
<accession>A0A1V9F3J4</accession>
<dbReference type="Proteomes" id="UP000192610">
    <property type="component" value="Unassembled WGS sequence"/>
</dbReference>
<dbReference type="GO" id="GO:0003677">
    <property type="term" value="F:DNA binding"/>
    <property type="evidence" value="ECO:0007669"/>
    <property type="project" value="InterPro"/>
</dbReference>
<dbReference type="OrthoDB" id="677742at2"/>
<sequence>MNKKTFFFREDRQLIKVNLDDIFFLAAQKNYTRLYTALDSFHLARITLVEAMRVLPEDKFLRVHRSYAVATDHIEAVKRDAIRLATIDAEVPVSRMYYTAITKQFIILDSADFETGKKKIVNVRNRKD</sequence>
<proteinExistence type="predicted"/>
<organism evidence="2 3">
    <name type="scientific">Niastella yeongjuensis</name>
    <dbReference type="NCBI Taxonomy" id="354355"/>
    <lineage>
        <taxon>Bacteria</taxon>
        <taxon>Pseudomonadati</taxon>
        <taxon>Bacteroidota</taxon>
        <taxon>Chitinophagia</taxon>
        <taxon>Chitinophagales</taxon>
        <taxon>Chitinophagaceae</taxon>
        <taxon>Niastella</taxon>
    </lineage>
</organism>
<dbReference type="AlphaFoldDB" id="A0A1V9F3J4"/>
<dbReference type="PROSITE" id="PS50930">
    <property type="entry name" value="HTH_LYTTR"/>
    <property type="match status" value="1"/>
</dbReference>
<name>A0A1V9F3J4_9BACT</name>
<feature type="domain" description="HTH LytTR-type" evidence="1">
    <location>
        <begin position="6"/>
        <end position="107"/>
    </location>
</feature>
<dbReference type="InterPro" id="IPR046947">
    <property type="entry name" value="LytR-like"/>
</dbReference>
<protein>
    <recommendedName>
        <fullName evidence="1">HTH LytTR-type domain-containing protein</fullName>
    </recommendedName>
</protein>
<dbReference type="Pfam" id="PF04397">
    <property type="entry name" value="LytTR"/>
    <property type="match status" value="1"/>
</dbReference>
<evidence type="ECO:0000313" key="2">
    <source>
        <dbReference type="EMBL" id="OQP52826.1"/>
    </source>
</evidence>
<reference evidence="3" key="1">
    <citation type="submission" date="2016-04" db="EMBL/GenBank/DDBJ databases">
        <authorList>
            <person name="Chen L."/>
            <person name="Zhuang W."/>
            <person name="Wang G."/>
        </authorList>
    </citation>
    <scope>NUCLEOTIDE SEQUENCE [LARGE SCALE GENOMIC DNA]</scope>
    <source>
        <strain evidence="3">17621</strain>
    </source>
</reference>
<gene>
    <name evidence="2" type="ORF">A4H97_24310</name>
</gene>
<dbReference type="GO" id="GO:0000156">
    <property type="term" value="F:phosphorelay response regulator activity"/>
    <property type="evidence" value="ECO:0007669"/>
    <property type="project" value="InterPro"/>
</dbReference>
<dbReference type="PANTHER" id="PTHR37299:SF1">
    <property type="entry name" value="STAGE 0 SPORULATION PROTEIN A HOMOLOG"/>
    <property type="match status" value="1"/>
</dbReference>